<comment type="caution">
    <text evidence="2">The sequence shown here is derived from an EMBL/GenBank/DDBJ whole genome shotgun (WGS) entry which is preliminary data.</text>
</comment>
<feature type="compositionally biased region" description="Basic and acidic residues" evidence="1">
    <location>
        <begin position="217"/>
        <end position="229"/>
    </location>
</feature>
<name>A0ABV7YJK2_9ACTN</name>
<dbReference type="Pfam" id="PF05988">
    <property type="entry name" value="DUF899"/>
    <property type="match status" value="1"/>
</dbReference>
<accession>A0ABV7YJK2</accession>
<evidence type="ECO:0000256" key="1">
    <source>
        <dbReference type="SAM" id="MobiDB-lite"/>
    </source>
</evidence>
<feature type="region of interest" description="Disordered" evidence="1">
    <location>
        <begin position="204"/>
        <end position="229"/>
    </location>
</feature>
<reference evidence="3" key="1">
    <citation type="journal article" date="2019" name="Int. J. Syst. Evol. Microbiol.">
        <title>The Global Catalogue of Microorganisms (GCM) 10K type strain sequencing project: providing services to taxonomists for standard genome sequencing and annotation.</title>
        <authorList>
            <consortium name="The Broad Institute Genomics Platform"/>
            <consortium name="The Broad Institute Genome Sequencing Center for Infectious Disease"/>
            <person name="Wu L."/>
            <person name="Ma J."/>
        </authorList>
    </citation>
    <scope>NUCLEOTIDE SEQUENCE [LARGE SCALE GENOMIC DNA]</scope>
    <source>
        <strain evidence="3">CGMCC 4.7241</strain>
    </source>
</reference>
<proteinExistence type="predicted"/>
<organism evidence="2 3">
    <name type="scientific">Tenggerimyces flavus</name>
    <dbReference type="NCBI Taxonomy" id="1708749"/>
    <lineage>
        <taxon>Bacteria</taxon>
        <taxon>Bacillati</taxon>
        <taxon>Actinomycetota</taxon>
        <taxon>Actinomycetes</taxon>
        <taxon>Propionibacteriales</taxon>
        <taxon>Nocardioidaceae</taxon>
        <taxon>Tenggerimyces</taxon>
    </lineage>
</organism>
<keyword evidence="3" id="KW-1185">Reference proteome</keyword>
<dbReference type="EMBL" id="JBHRZH010000036">
    <property type="protein sequence ID" value="MFC3765242.1"/>
    <property type="molecule type" value="Genomic_DNA"/>
</dbReference>
<dbReference type="InterPro" id="IPR010296">
    <property type="entry name" value="DUF899_thioredox"/>
</dbReference>
<gene>
    <name evidence="2" type="ORF">ACFOUW_30710</name>
</gene>
<evidence type="ECO:0000313" key="2">
    <source>
        <dbReference type="EMBL" id="MFC3765242.1"/>
    </source>
</evidence>
<evidence type="ECO:0000313" key="3">
    <source>
        <dbReference type="Proteomes" id="UP001595699"/>
    </source>
</evidence>
<dbReference type="RefSeq" id="WP_205119066.1">
    <property type="nucleotide sequence ID" value="NZ_JAFBCM010000001.1"/>
</dbReference>
<dbReference type="Proteomes" id="UP001595699">
    <property type="component" value="Unassembled WGS sequence"/>
</dbReference>
<sequence>MTDHTSDPALPPVVDRETWLAARRALLEREKAHTHEGDAIAAERRRLPMAEVDASIEVVGPNGPTTLLETFEGRKQLIAYYHAWWPGKPAPEQCEGCTFFNSQVRELSYIHSRDITYAVFCKGPYEESRRYRDFLGLEMPWYSAEKTAPQLLEGRDWQSHHLVFYVRDGEKVYETYYTGGRGVEIMTGTHGMWDMSVYGRQETWEDSPEGWPQPWGTEEHPDGWRRDGRPLVQWASIEAGRDDTLS</sequence>
<protein>
    <submittedName>
        <fullName evidence="2">DUF899 family protein</fullName>
    </submittedName>
</protein>